<dbReference type="InterPro" id="IPR024749">
    <property type="entry name" value="Collagen-bd_put"/>
</dbReference>
<comment type="caution">
    <text evidence="3">The sequence shown here is derived from an EMBL/GenBank/DDBJ whole genome shotgun (WGS) entry which is preliminary data.</text>
</comment>
<name>A0A8K0JDK7_9TREE</name>
<sequence>MSQAAASLSVALAAHSSGRHLCRFTTAEEPFFLLNDTAWELAHKLDMEQAEHYLKNRASKGFNSVMIVLIAEQDGLTVPNRDGHLPFPLQTGLNGEPIVDIYHPNDAYFSFVDRLIPVAAKMGISLTLVPTWGRYITGGLQGGPVVFDERNSRSYGEFLGERYPFHPWVLGGDTNRYWNPKTVAYLDEKKDVNDLEVIDYKPVFDAMREGIVEGEKRAISKLSKEVCDKARGYETFFTFHSTQGWLPKAPAPSMASAQFPDADWLTLDCVQTGHTDFPHSVPNWFSTSCYLPVRTMYKNAEKVKGGKLRPVIDLEPHYESTHHSFDPTRPIWGAADIRNGGYQAIFNGTCGYTYGCNSIWRMWDPKFPIHNPPHDPPTAPWHLELDLPGAFFAGIMQKIILSLPNYHSRVPNNSFITSDRHEVAEASAESGMGLVSGMSGLGWAMVHLPLGGLVDVDVRKALPGSSRYRAWWVDPRIGSKVLAVREVEVGGEPVTSFQAPSGGDIDNDWILYLTDEKIST</sequence>
<dbReference type="Pfam" id="PF12904">
    <property type="entry name" value="Collagen_bind_2"/>
    <property type="match status" value="1"/>
</dbReference>
<dbReference type="AlphaFoldDB" id="A0A8K0JDK7"/>
<evidence type="ECO:0000259" key="1">
    <source>
        <dbReference type="Pfam" id="PF12904"/>
    </source>
</evidence>
<protein>
    <recommendedName>
        <fullName evidence="5">DUF4038 domain-containing protein</fullName>
    </recommendedName>
</protein>
<organism evidence="3 4">
    <name type="scientific">Filobasidium floriforme</name>
    <dbReference type="NCBI Taxonomy" id="5210"/>
    <lineage>
        <taxon>Eukaryota</taxon>
        <taxon>Fungi</taxon>
        <taxon>Dikarya</taxon>
        <taxon>Basidiomycota</taxon>
        <taxon>Agaricomycotina</taxon>
        <taxon>Tremellomycetes</taxon>
        <taxon>Filobasidiales</taxon>
        <taxon>Filobasidiaceae</taxon>
        <taxon>Filobasidium</taxon>
    </lineage>
</organism>
<dbReference type="PANTHER" id="PTHR37836:SF2">
    <property type="entry name" value="DUF4038 DOMAIN-CONTAINING PROTEIN"/>
    <property type="match status" value="1"/>
</dbReference>
<feature type="domain" description="Putative collagen-binding" evidence="1">
    <location>
        <begin position="440"/>
        <end position="513"/>
    </location>
</feature>
<gene>
    <name evidence="3" type="ORF">FFLO_07096</name>
</gene>
<evidence type="ECO:0008006" key="5">
    <source>
        <dbReference type="Google" id="ProtNLM"/>
    </source>
</evidence>
<dbReference type="Pfam" id="PF13204">
    <property type="entry name" value="Apiosidase"/>
    <property type="match status" value="1"/>
</dbReference>
<dbReference type="Proteomes" id="UP000812966">
    <property type="component" value="Unassembled WGS sequence"/>
</dbReference>
<evidence type="ECO:0000313" key="4">
    <source>
        <dbReference type="Proteomes" id="UP000812966"/>
    </source>
</evidence>
<reference evidence="3" key="1">
    <citation type="submission" date="2020-04" db="EMBL/GenBank/DDBJ databases">
        <title>Analysis of mating type loci in Filobasidium floriforme.</title>
        <authorList>
            <person name="Nowrousian M."/>
        </authorList>
    </citation>
    <scope>NUCLEOTIDE SEQUENCE</scope>
    <source>
        <strain evidence="3">CBS 6242</strain>
    </source>
</reference>
<dbReference type="EMBL" id="JABELV010000354">
    <property type="protein sequence ID" value="KAG7527276.1"/>
    <property type="molecule type" value="Genomic_DNA"/>
</dbReference>
<dbReference type="Gene3D" id="3.20.20.80">
    <property type="entry name" value="Glycosidases"/>
    <property type="match status" value="1"/>
</dbReference>
<dbReference type="InterPro" id="IPR025277">
    <property type="entry name" value="Apiosidase-like_cat_dom"/>
</dbReference>
<proteinExistence type="predicted"/>
<accession>A0A8K0JDK7</accession>
<evidence type="ECO:0000259" key="2">
    <source>
        <dbReference type="Pfam" id="PF13204"/>
    </source>
</evidence>
<evidence type="ECO:0000313" key="3">
    <source>
        <dbReference type="EMBL" id="KAG7527276.1"/>
    </source>
</evidence>
<feature type="domain" description="Apiosidase-like catalytic" evidence="2">
    <location>
        <begin position="18"/>
        <end position="404"/>
    </location>
</feature>
<keyword evidence="4" id="KW-1185">Reference proteome</keyword>
<dbReference type="PANTHER" id="PTHR37836">
    <property type="entry name" value="LMO1036 PROTEIN"/>
    <property type="match status" value="1"/>
</dbReference>